<name>A0AAD4P2F0_PERFH</name>
<dbReference type="Pfam" id="PF22936">
    <property type="entry name" value="Pol_BBD"/>
    <property type="match status" value="1"/>
</dbReference>
<sequence length="759" mass="84301">MIFLEFVVPLPIDFMMPKQNRRQPWNRLVIEERGFHISAEDDVEQQEHGDCSQNHGVITANHQNDRTLAGDDRRPANTYREQMNDTLYVHPTDHPEELDHNAMYSNQKTFGGKQDGYKRRLTREEKQKLKCSHCGGSGHEKHECFELIGVPEWYKKYKIDRFRNKANMVEEDDTTSIKDGMSVQSSDSMHEMSKFFQAELAKYLGPFMQKAGNTTNSANLVEVTETDKQASDGYMGHYAFGTMDGINRTEWIIDSGATIHMCCYASLMHTITKLHVPQKIFLPDGSSIIADYTGEVKLSDCITLHRVLFAPAFTHNLISVGELTKDVDGKQVVGEMACSHTLMPTLTVRNWHEILGHPSVDEDDALMPEVDTSTHQNSPSLPSLEDCFAAATCSTFSPPTFPYITSPVFTPSYMTFLANVQSLQEPRSYSEASQSVGTPMKIDRNSMHGVVGHYTRVLIEIDMLLQLQSSVMIDRGDASFFVDLHYESLPLFRSECQMVGHSTSKCRNARAQGQKESSKAEAVHGSSEELSEVNKKWDAPSRNVPSTKEWVAKVFGDGGSRKEALKVDVPISNAFSALSENVDLNHAAVGDSLSGSLRGDAFDNLMKVTVFVIQHSIAPTFSREIVDPTVEEGDSGSSQRPMHTSNMGEKSHDCNSVSLENSDINSNLSEDGQVSSSLPPKCGYAKRVIPPSVELRHSGRLNPPGGAGEKSYEEESLALYVLTKANSIALHNMDLVSCQVDNNEEAEDDHLPRCSSPSP</sequence>
<feature type="region of interest" description="Disordered" evidence="1">
    <location>
        <begin position="511"/>
        <end position="533"/>
    </location>
</feature>
<reference evidence="3 4" key="1">
    <citation type="journal article" date="2021" name="Nat. Commun.">
        <title>Incipient diploidization of the medicinal plant Perilla within 10,000 years.</title>
        <authorList>
            <person name="Zhang Y."/>
            <person name="Shen Q."/>
            <person name="Leng L."/>
            <person name="Zhang D."/>
            <person name="Chen S."/>
            <person name="Shi Y."/>
            <person name="Ning Z."/>
            <person name="Chen S."/>
        </authorList>
    </citation>
    <scope>NUCLEOTIDE SEQUENCE [LARGE SCALE GENOMIC DNA]</scope>
    <source>
        <strain evidence="4">cv. PC099</strain>
    </source>
</reference>
<dbReference type="AlphaFoldDB" id="A0AAD4P2F0"/>
<protein>
    <recommendedName>
        <fullName evidence="2">Retrovirus-related Pol polyprotein from transposon TNT 1-94-like beta-barrel domain-containing protein</fullName>
    </recommendedName>
</protein>
<organism evidence="3 4">
    <name type="scientific">Perilla frutescens var. hirtella</name>
    <name type="common">Perilla citriodora</name>
    <name type="synonym">Perilla setoyensis</name>
    <dbReference type="NCBI Taxonomy" id="608512"/>
    <lineage>
        <taxon>Eukaryota</taxon>
        <taxon>Viridiplantae</taxon>
        <taxon>Streptophyta</taxon>
        <taxon>Embryophyta</taxon>
        <taxon>Tracheophyta</taxon>
        <taxon>Spermatophyta</taxon>
        <taxon>Magnoliopsida</taxon>
        <taxon>eudicotyledons</taxon>
        <taxon>Gunneridae</taxon>
        <taxon>Pentapetalae</taxon>
        <taxon>asterids</taxon>
        <taxon>lamiids</taxon>
        <taxon>Lamiales</taxon>
        <taxon>Lamiaceae</taxon>
        <taxon>Nepetoideae</taxon>
        <taxon>Elsholtzieae</taxon>
        <taxon>Perilla</taxon>
    </lineage>
</organism>
<comment type="caution">
    <text evidence="3">The sequence shown here is derived from an EMBL/GenBank/DDBJ whole genome shotgun (WGS) entry which is preliminary data.</text>
</comment>
<dbReference type="Proteomes" id="UP001190926">
    <property type="component" value="Unassembled WGS sequence"/>
</dbReference>
<accession>A0AAD4P2F0</accession>
<evidence type="ECO:0000313" key="3">
    <source>
        <dbReference type="EMBL" id="KAH6824154.1"/>
    </source>
</evidence>
<keyword evidence="4" id="KW-1185">Reference proteome</keyword>
<evidence type="ECO:0000256" key="1">
    <source>
        <dbReference type="SAM" id="MobiDB-lite"/>
    </source>
</evidence>
<dbReference type="EMBL" id="SDAM02000514">
    <property type="protein sequence ID" value="KAH6824154.1"/>
    <property type="molecule type" value="Genomic_DNA"/>
</dbReference>
<proteinExistence type="predicted"/>
<dbReference type="PANTHER" id="PTHR31286">
    <property type="entry name" value="GLYCINE-RICH CELL WALL STRUCTURAL PROTEIN 1.8-LIKE"/>
    <property type="match status" value="1"/>
</dbReference>
<dbReference type="InterPro" id="IPR054722">
    <property type="entry name" value="PolX-like_BBD"/>
</dbReference>
<gene>
    <name evidence="3" type="ORF">C2S53_000591</name>
</gene>
<feature type="domain" description="Retrovirus-related Pol polyprotein from transposon TNT 1-94-like beta-barrel" evidence="2">
    <location>
        <begin position="251"/>
        <end position="325"/>
    </location>
</feature>
<feature type="compositionally biased region" description="Polar residues" evidence="1">
    <location>
        <begin position="635"/>
        <end position="678"/>
    </location>
</feature>
<evidence type="ECO:0000259" key="2">
    <source>
        <dbReference type="Pfam" id="PF22936"/>
    </source>
</evidence>
<evidence type="ECO:0000313" key="4">
    <source>
        <dbReference type="Proteomes" id="UP001190926"/>
    </source>
</evidence>
<dbReference type="InterPro" id="IPR040256">
    <property type="entry name" value="At4g02000-like"/>
</dbReference>
<feature type="region of interest" description="Disordered" evidence="1">
    <location>
        <begin position="627"/>
        <end position="682"/>
    </location>
</feature>
<dbReference type="PANTHER" id="PTHR31286:SF60">
    <property type="entry name" value="PROTEIN, PUTATIVE-RELATED"/>
    <property type="match status" value="1"/>
</dbReference>